<proteinExistence type="predicted"/>
<evidence type="ECO:0000313" key="3">
    <source>
        <dbReference type="Proteomes" id="UP001056201"/>
    </source>
</evidence>
<protein>
    <submittedName>
        <fullName evidence="2">Uncharacterized protein</fullName>
    </submittedName>
</protein>
<reference evidence="2" key="1">
    <citation type="submission" date="2022-05" db="EMBL/GenBank/DDBJ databases">
        <title>An RpoN-dependent PEP-CTERM gene is involved in floc formation of an Aquincola tertiaricarbonis strain.</title>
        <authorList>
            <person name="Qiu D."/>
            <person name="Xia M."/>
        </authorList>
    </citation>
    <scope>NUCLEOTIDE SEQUENCE</scope>
    <source>
        <strain evidence="2">RN12</strain>
    </source>
</reference>
<gene>
    <name evidence="2" type="ORF">MW290_13065</name>
</gene>
<dbReference type="Proteomes" id="UP001056201">
    <property type="component" value="Chromosome 1"/>
</dbReference>
<feature type="region of interest" description="Disordered" evidence="1">
    <location>
        <begin position="40"/>
        <end position="59"/>
    </location>
</feature>
<dbReference type="RefSeq" id="WP_250195085.1">
    <property type="nucleotide sequence ID" value="NZ_CP097635.1"/>
</dbReference>
<dbReference type="EMBL" id="CP097635">
    <property type="protein sequence ID" value="URI06822.1"/>
    <property type="molecule type" value="Genomic_DNA"/>
</dbReference>
<keyword evidence="3" id="KW-1185">Reference proteome</keyword>
<organism evidence="2 3">
    <name type="scientific">Aquincola tertiaricarbonis</name>
    <dbReference type="NCBI Taxonomy" id="391953"/>
    <lineage>
        <taxon>Bacteria</taxon>
        <taxon>Pseudomonadati</taxon>
        <taxon>Pseudomonadota</taxon>
        <taxon>Betaproteobacteria</taxon>
        <taxon>Burkholderiales</taxon>
        <taxon>Sphaerotilaceae</taxon>
        <taxon>Aquincola</taxon>
    </lineage>
</organism>
<sequence>MSTDLSTPFLLRRIAQLEATVGRLSEDLSTLRSAVSKQGLQLPRTRGVRTPGAHAKAPTADTLRDPAATAGLAGATARGEAARVQWVKDALVVPGEQLARAWGLTRQALAPAADRGEIFAVKIGNRLYYPQAFLGMDREAVARICRALGNLGPSEKLMFWLREHGALAGNSVAAALEAGTALSKVERLAAAWARERGDARGTAAA</sequence>
<evidence type="ECO:0000256" key="1">
    <source>
        <dbReference type="SAM" id="MobiDB-lite"/>
    </source>
</evidence>
<accession>A0ABY4S4M0</accession>
<name>A0ABY4S4M0_AQUTE</name>
<evidence type="ECO:0000313" key="2">
    <source>
        <dbReference type="EMBL" id="URI06822.1"/>
    </source>
</evidence>